<organism evidence="1 2">
    <name type="scientific">Nephila pilipes</name>
    <name type="common">Giant wood spider</name>
    <name type="synonym">Nephila maculata</name>
    <dbReference type="NCBI Taxonomy" id="299642"/>
    <lineage>
        <taxon>Eukaryota</taxon>
        <taxon>Metazoa</taxon>
        <taxon>Ecdysozoa</taxon>
        <taxon>Arthropoda</taxon>
        <taxon>Chelicerata</taxon>
        <taxon>Arachnida</taxon>
        <taxon>Araneae</taxon>
        <taxon>Araneomorphae</taxon>
        <taxon>Entelegynae</taxon>
        <taxon>Araneoidea</taxon>
        <taxon>Nephilidae</taxon>
        <taxon>Nephila</taxon>
    </lineage>
</organism>
<dbReference type="Proteomes" id="UP000887013">
    <property type="component" value="Unassembled WGS sequence"/>
</dbReference>
<dbReference type="AlphaFoldDB" id="A0A8X6NUU8"/>
<dbReference type="EMBL" id="BMAW01013113">
    <property type="protein sequence ID" value="GFT32136.1"/>
    <property type="molecule type" value="Genomic_DNA"/>
</dbReference>
<name>A0A8X6NUU8_NEPPI</name>
<gene>
    <name evidence="1" type="ORF">NPIL_672211</name>
</gene>
<protein>
    <submittedName>
        <fullName evidence="1">Uncharacterized protein</fullName>
    </submittedName>
</protein>
<sequence length="75" mass="8690">MFIGRAMSYLCQSHSLLQEIRRATMTKGTPVKSEGQLDRWRCLAVFLALNMLYEDFHILSSNGKKKKKRRCNLVA</sequence>
<accession>A0A8X6NUU8</accession>
<evidence type="ECO:0000313" key="2">
    <source>
        <dbReference type="Proteomes" id="UP000887013"/>
    </source>
</evidence>
<comment type="caution">
    <text evidence="1">The sequence shown here is derived from an EMBL/GenBank/DDBJ whole genome shotgun (WGS) entry which is preliminary data.</text>
</comment>
<evidence type="ECO:0000313" key="1">
    <source>
        <dbReference type="EMBL" id="GFT32136.1"/>
    </source>
</evidence>
<keyword evidence="2" id="KW-1185">Reference proteome</keyword>
<proteinExistence type="predicted"/>
<reference evidence="1" key="1">
    <citation type="submission" date="2020-08" db="EMBL/GenBank/DDBJ databases">
        <title>Multicomponent nature underlies the extraordinary mechanical properties of spider dragline silk.</title>
        <authorList>
            <person name="Kono N."/>
            <person name="Nakamura H."/>
            <person name="Mori M."/>
            <person name="Yoshida Y."/>
            <person name="Ohtoshi R."/>
            <person name="Malay A.D."/>
            <person name="Moran D.A.P."/>
            <person name="Tomita M."/>
            <person name="Numata K."/>
            <person name="Arakawa K."/>
        </authorList>
    </citation>
    <scope>NUCLEOTIDE SEQUENCE</scope>
</reference>